<dbReference type="OrthoDB" id="9920837at2"/>
<evidence type="ECO:0000313" key="2">
    <source>
        <dbReference type="EMBL" id="THF73875.1"/>
    </source>
</evidence>
<evidence type="ECO:0000256" key="1">
    <source>
        <dbReference type="SAM" id="SignalP"/>
    </source>
</evidence>
<gene>
    <name evidence="2" type="ORF">E6C55_27605</name>
</gene>
<feature type="chain" id="PRO_5039364711" evidence="1">
    <location>
        <begin position="28"/>
        <end position="73"/>
    </location>
</feature>
<name>A0A4S4BHB7_9BACL</name>
<sequence>MHTGKSAFGKRIVLGALALASTAGLSACQMWSGGAEERGVIASVYGNRSQSVVGDVYSRNSDAAEAPTFSGRW</sequence>
<dbReference type="Proteomes" id="UP000310636">
    <property type="component" value="Unassembled WGS sequence"/>
</dbReference>
<keyword evidence="3" id="KW-1185">Reference proteome</keyword>
<feature type="signal peptide" evidence="1">
    <location>
        <begin position="1"/>
        <end position="27"/>
    </location>
</feature>
<reference evidence="2 3" key="1">
    <citation type="submission" date="2019-04" db="EMBL/GenBank/DDBJ databases">
        <title>Cohnella sp. nov. isolated from preserved vegetables.</title>
        <authorList>
            <person name="Lin S.-Y."/>
            <person name="Hung M.-H."/>
            <person name="Young C.-C."/>
        </authorList>
    </citation>
    <scope>NUCLEOTIDE SEQUENCE [LARGE SCALE GENOMIC DNA]</scope>
    <source>
        <strain evidence="2 3">CC-MHH1044</strain>
    </source>
</reference>
<proteinExistence type="predicted"/>
<comment type="caution">
    <text evidence="2">The sequence shown here is derived from an EMBL/GenBank/DDBJ whole genome shotgun (WGS) entry which is preliminary data.</text>
</comment>
<protein>
    <submittedName>
        <fullName evidence="2">Uncharacterized protein</fullName>
    </submittedName>
</protein>
<keyword evidence="1" id="KW-0732">Signal</keyword>
<dbReference type="AlphaFoldDB" id="A0A4S4BHB7"/>
<organism evidence="2 3">
    <name type="scientific">Cohnella fermenti</name>
    <dbReference type="NCBI Taxonomy" id="2565925"/>
    <lineage>
        <taxon>Bacteria</taxon>
        <taxon>Bacillati</taxon>
        <taxon>Bacillota</taxon>
        <taxon>Bacilli</taxon>
        <taxon>Bacillales</taxon>
        <taxon>Paenibacillaceae</taxon>
        <taxon>Cohnella</taxon>
    </lineage>
</organism>
<evidence type="ECO:0000313" key="3">
    <source>
        <dbReference type="Proteomes" id="UP000310636"/>
    </source>
</evidence>
<accession>A0A4S4BHB7</accession>
<dbReference type="RefSeq" id="WP_136373052.1">
    <property type="nucleotide sequence ID" value="NZ_SSOB01000048.1"/>
</dbReference>
<dbReference type="PROSITE" id="PS51257">
    <property type="entry name" value="PROKAR_LIPOPROTEIN"/>
    <property type="match status" value="1"/>
</dbReference>
<dbReference type="EMBL" id="SSOB01000048">
    <property type="protein sequence ID" value="THF73875.1"/>
    <property type="molecule type" value="Genomic_DNA"/>
</dbReference>